<accession>A0ABQ4DT27</accession>
<evidence type="ECO:0000313" key="3">
    <source>
        <dbReference type="EMBL" id="GIG85611.1"/>
    </source>
</evidence>
<feature type="compositionally biased region" description="Pro residues" evidence="1">
    <location>
        <begin position="71"/>
        <end position="83"/>
    </location>
</feature>
<sequence>MTGQEGGQQAAETCPSEADPDPPAPAATQPVPPDEQPSAGEQPAAGERLPAEAPPAPGQPVQSPEVAPAPQQRPAPAYEPAPAGPFRGATPALGSAWLGAPGTVPGPAGIEATTGAPITMLPQRAPRALPTWHGPTGSLPTIHPGADPETVEEEEEFWLPIEEVHWDGTPVQPTPRTWYGRPKDPAATAARQRAPRPPKPQRNPALGLAGVILCSLVASFFAWVSAEPFWLAVGHGERGTATVETCTGRGLAQHCRGDFRTDSGLFRVHDVRLVGVDGQYRDFGNRLAARMTGAESGKAYVGVGTGLLHLRWVLGFAMLLLCCLGAGWATGALRLPDRRNRHAAALVSVAGPVLLTAGFLAAAY</sequence>
<organism evidence="3 4">
    <name type="scientific">Plantactinospora endophytica</name>
    <dbReference type="NCBI Taxonomy" id="673535"/>
    <lineage>
        <taxon>Bacteria</taxon>
        <taxon>Bacillati</taxon>
        <taxon>Actinomycetota</taxon>
        <taxon>Actinomycetes</taxon>
        <taxon>Micromonosporales</taxon>
        <taxon>Micromonosporaceae</taxon>
        <taxon>Plantactinospora</taxon>
    </lineage>
</organism>
<reference evidence="3 4" key="1">
    <citation type="submission" date="2021-01" db="EMBL/GenBank/DDBJ databases">
        <title>Whole genome shotgun sequence of Plantactinospora endophytica NBRC 110450.</title>
        <authorList>
            <person name="Komaki H."/>
            <person name="Tamura T."/>
        </authorList>
    </citation>
    <scope>NUCLEOTIDE SEQUENCE [LARGE SCALE GENOMIC DNA]</scope>
    <source>
        <strain evidence="3 4">NBRC 110450</strain>
    </source>
</reference>
<feature type="region of interest" description="Disordered" evidence="1">
    <location>
        <begin position="169"/>
        <end position="202"/>
    </location>
</feature>
<feature type="transmembrane region" description="Helical" evidence="2">
    <location>
        <begin position="205"/>
        <end position="224"/>
    </location>
</feature>
<feature type="transmembrane region" description="Helical" evidence="2">
    <location>
        <begin position="343"/>
        <end position="363"/>
    </location>
</feature>
<keyword evidence="4" id="KW-1185">Reference proteome</keyword>
<dbReference type="RefSeq" id="WP_239139912.1">
    <property type="nucleotide sequence ID" value="NZ_BONW01000001.1"/>
</dbReference>
<keyword evidence="2" id="KW-1133">Transmembrane helix</keyword>
<proteinExistence type="predicted"/>
<evidence type="ECO:0000313" key="4">
    <source>
        <dbReference type="Proteomes" id="UP000646749"/>
    </source>
</evidence>
<keyword evidence="2" id="KW-0472">Membrane</keyword>
<dbReference type="Proteomes" id="UP000646749">
    <property type="component" value="Unassembled WGS sequence"/>
</dbReference>
<gene>
    <name evidence="3" type="ORF">Pen02_05470</name>
</gene>
<evidence type="ECO:0000256" key="2">
    <source>
        <dbReference type="SAM" id="Phobius"/>
    </source>
</evidence>
<evidence type="ECO:0000256" key="1">
    <source>
        <dbReference type="SAM" id="MobiDB-lite"/>
    </source>
</evidence>
<feature type="region of interest" description="Disordered" evidence="1">
    <location>
        <begin position="1"/>
        <end position="100"/>
    </location>
</feature>
<protein>
    <submittedName>
        <fullName evidence="3">Uncharacterized protein</fullName>
    </submittedName>
</protein>
<feature type="compositionally biased region" description="Pro residues" evidence="1">
    <location>
        <begin position="21"/>
        <end position="35"/>
    </location>
</feature>
<keyword evidence="2" id="KW-0812">Transmembrane</keyword>
<dbReference type="EMBL" id="BONW01000001">
    <property type="protein sequence ID" value="GIG85611.1"/>
    <property type="molecule type" value="Genomic_DNA"/>
</dbReference>
<feature type="transmembrane region" description="Helical" evidence="2">
    <location>
        <begin position="312"/>
        <end position="331"/>
    </location>
</feature>
<comment type="caution">
    <text evidence="3">The sequence shown here is derived from an EMBL/GenBank/DDBJ whole genome shotgun (WGS) entry which is preliminary data.</text>
</comment>
<name>A0ABQ4DT27_9ACTN</name>